<sequence length="149" mass="16620">MSLLDTLKKDMISAMKAKDKDTLSVVRMLKASVQNEQIKVGHDLTPDEENALMAKEYKQRKDSLAEFEKGGRQDLVDATQKEMAVVAKYMPKQMTADEVQKVVEETINEVNAESMKDFGKVMGAIMPKVKGKADGKVVNETVKKVLQSK</sequence>
<evidence type="ECO:0000313" key="1">
    <source>
        <dbReference type="EMBL" id="MBM6939893.1"/>
    </source>
</evidence>
<dbReference type="Pfam" id="PF09424">
    <property type="entry name" value="YqeY"/>
    <property type="match status" value="1"/>
</dbReference>
<gene>
    <name evidence="1" type="ORF">H5975_00055</name>
</gene>
<dbReference type="Gene3D" id="1.10.10.410">
    <property type="match status" value="1"/>
</dbReference>
<evidence type="ECO:0000313" key="2">
    <source>
        <dbReference type="Proteomes" id="UP000785625"/>
    </source>
</evidence>
<reference evidence="1 2" key="1">
    <citation type="journal article" date="2021" name="Sci. Rep.">
        <title>The distribution of antibiotic resistance genes in chicken gut microbiota commensals.</title>
        <authorList>
            <person name="Juricova H."/>
            <person name="Matiasovicova J."/>
            <person name="Kubasova T."/>
            <person name="Cejkova D."/>
            <person name="Rychlik I."/>
        </authorList>
    </citation>
    <scope>NUCLEOTIDE SEQUENCE [LARGE SCALE GENOMIC DNA]</scope>
    <source>
        <strain evidence="1 2">An574</strain>
    </source>
</reference>
<dbReference type="EMBL" id="JACJKU010000001">
    <property type="protein sequence ID" value="MBM6939893.1"/>
    <property type="molecule type" value="Genomic_DNA"/>
</dbReference>
<dbReference type="RefSeq" id="WP_204784372.1">
    <property type="nucleotide sequence ID" value="NZ_CALVGD010000104.1"/>
</dbReference>
<protein>
    <submittedName>
        <fullName evidence="1">GatB/YqeY domain-containing protein</fullName>
    </submittedName>
</protein>
<dbReference type="PANTHER" id="PTHR28055:SF1">
    <property type="entry name" value="ALTERED INHERITANCE OF MITOCHONDRIA PROTEIN 41, MITOCHONDRIAL"/>
    <property type="match status" value="1"/>
</dbReference>
<dbReference type="PANTHER" id="PTHR28055">
    <property type="entry name" value="ALTERED INHERITANCE OF MITOCHONDRIA PROTEIN 41, MITOCHONDRIAL"/>
    <property type="match status" value="1"/>
</dbReference>
<dbReference type="InterPro" id="IPR023168">
    <property type="entry name" value="GatB_Yqey_C_2"/>
</dbReference>
<name>A0ABS2GVI5_9LACO</name>
<dbReference type="SUPFAM" id="SSF89095">
    <property type="entry name" value="GatB/YqeY motif"/>
    <property type="match status" value="1"/>
</dbReference>
<comment type="caution">
    <text evidence="1">The sequence shown here is derived from an EMBL/GenBank/DDBJ whole genome shotgun (WGS) entry which is preliminary data.</text>
</comment>
<dbReference type="Proteomes" id="UP000785625">
    <property type="component" value="Unassembled WGS sequence"/>
</dbReference>
<dbReference type="InterPro" id="IPR019004">
    <property type="entry name" value="YqeY/Aim41"/>
</dbReference>
<keyword evidence="2" id="KW-1185">Reference proteome</keyword>
<accession>A0ABS2GVI5</accession>
<dbReference type="Gene3D" id="1.10.1510.10">
    <property type="entry name" value="Uncharacterised protein YqeY/AIM41 PF09424, N-terminal domain"/>
    <property type="match status" value="1"/>
</dbReference>
<dbReference type="InterPro" id="IPR042184">
    <property type="entry name" value="YqeY/Aim41_N"/>
</dbReference>
<proteinExistence type="predicted"/>
<dbReference type="InterPro" id="IPR003789">
    <property type="entry name" value="Asn/Gln_tRNA_amidoTrase-B-like"/>
</dbReference>
<organism evidence="1 2">
    <name type="scientific">Limosilactobacillus coleohominis</name>
    <dbReference type="NCBI Taxonomy" id="181675"/>
    <lineage>
        <taxon>Bacteria</taxon>
        <taxon>Bacillati</taxon>
        <taxon>Bacillota</taxon>
        <taxon>Bacilli</taxon>
        <taxon>Lactobacillales</taxon>
        <taxon>Lactobacillaceae</taxon>
        <taxon>Limosilactobacillus</taxon>
    </lineage>
</organism>